<proteinExistence type="predicted"/>
<dbReference type="OrthoDB" id="10436836at2759"/>
<dbReference type="Proteomes" id="UP000800235">
    <property type="component" value="Unassembled WGS sequence"/>
</dbReference>
<name>A0A9P4NNT0_9PEZI</name>
<gene>
    <name evidence="1" type="ORF">EJ08DRAFT_651000</name>
</gene>
<keyword evidence="2" id="KW-1185">Reference proteome</keyword>
<organism evidence="1 2">
    <name type="scientific">Tothia fuscella</name>
    <dbReference type="NCBI Taxonomy" id="1048955"/>
    <lineage>
        <taxon>Eukaryota</taxon>
        <taxon>Fungi</taxon>
        <taxon>Dikarya</taxon>
        <taxon>Ascomycota</taxon>
        <taxon>Pezizomycotina</taxon>
        <taxon>Dothideomycetes</taxon>
        <taxon>Pleosporomycetidae</taxon>
        <taxon>Venturiales</taxon>
        <taxon>Cylindrosympodiaceae</taxon>
        <taxon>Tothia</taxon>
    </lineage>
</organism>
<accession>A0A9P4NNT0</accession>
<dbReference type="AlphaFoldDB" id="A0A9P4NNT0"/>
<evidence type="ECO:0000313" key="2">
    <source>
        <dbReference type="Proteomes" id="UP000800235"/>
    </source>
</evidence>
<sequence>MVCESIPKYEDMAGAKKPDGTAWQTISEMSYCDKPVKFRKGDSVKLISNYDTTLHPL</sequence>
<comment type="caution">
    <text evidence="1">The sequence shown here is derived from an EMBL/GenBank/DDBJ whole genome shotgun (WGS) entry which is preliminary data.</text>
</comment>
<protein>
    <submittedName>
        <fullName evidence="1">Uncharacterized protein</fullName>
    </submittedName>
</protein>
<dbReference type="EMBL" id="MU007054">
    <property type="protein sequence ID" value="KAF2428624.1"/>
    <property type="molecule type" value="Genomic_DNA"/>
</dbReference>
<evidence type="ECO:0000313" key="1">
    <source>
        <dbReference type="EMBL" id="KAF2428624.1"/>
    </source>
</evidence>
<reference evidence="1" key="1">
    <citation type="journal article" date="2020" name="Stud. Mycol.">
        <title>101 Dothideomycetes genomes: a test case for predicting lifestyles and emergence of pathogens.</title>
        <authorList>
            <person name="Haridas S."/>
            <person name="Albert R."/>
            <person name="Binder M."/>
            <person name="Bloem J."/>
            <person name="Labutti K."/>
            <person name="Salamov A."/>
            <person name="Andreopoulos B."/>
            <person name="Baker S."/>
            <person name="Barry K."/>
            <person name="Bills G."/>
            <person name="Bluhm B."/>
            <person name="Cannon C."/>
            <person name="Castanera R."/>
            <person name="Culley D."/>
            <person name="Daum C."/>
            <person name="Ezra D."/>
            <person name="Gonzalez J."/>
            <person name="Henrissat B."/>
            <person name="Kuo A."/>
            <person name="Liang C."/>
            <person name="Lipzen A."/>
            <person name="Lutzoni F."/>
            <person name="Magnuson J."/>
            <person name="Mondo S."/>
            <person name="Nolan M."/>
            <person name="Ohm R."/>
            <person name="Pangilinan J."/>
            <person name="Park H.-J."/>
            <person name="Ramirez L."/>
            <person name="Alfaro M."/>
            <person name="Sun H."/>
            <person name="Tritt A."/>
            <person name="Yoshinaga Y."/>
            <person name="Zwiers L.-H."/>
            <person name="Turgeon B."/>
            <person name="Goodwin S."/>
            <person name="Spatafora J."/>
            <person name="Crous P."/>
            <person name="Grigoriev I."/>
        </authorList>
    </citation>
    <scope>NUCLEOTIDE SEQUENCE</scope>
    <source>
        <strain evidence="1">CBS 130266</strain>
    </source>
</reference>